<accession>A0ABP8QIU7</accession>
<dbReference type="Gene3D" id="3.30.70.20">
    <property type="match status" value="1"/>
</dbReference>
<evidence type="ECO:0000256" key="2">
    <source>
        <dbReference type="ARBA" id="ARBA00023004"/>
    </source>
</evidence>
<keyword evidence="6" id="KW-1185">Reference proteome</keyword>
<keyword evidence="2" id="KW-0408">Iron</keyword>
<dbReference type="Pfam" id="PF12838">
    <property type="entry name" value="Fer4_7"/>
    <property type="match status" value="1"/>
</dbReference>
<evidence type="ECO:0000259" key="4">
    <source>
        <dbReference type="PROSITE" id="PS51379"/>
    </source>
</evidence>
<comment type="caution">
    <text evidence="5">The sequence shown here is derived from an EMBL/GenBank/DDBJ whole genome shotgun (WGS) entry which is preliminary data.</text>
</comment>
<reference evidence="6" key="1">
    <citation type="journal article" date="2019" name="Int. J. Syst. Evol. Microbiol.">
        <title>The Global Catalogue of Microorganisms (GCM) 10K type strain sequencing project: providing services to taxonomists for standard genome sequencing and annotation.</title>
        <authorList>
            <consortium name="The Broad Institute Genomics Platform"/>
            <consortium name="The Broad Institute Genome Sequencing Center for Infectious Disease"/>
            <person name="Wu L."/>
            <person name="Ma J."/>
        </authorList>
    </citation>
    <scope>NUCLEOTIDE SEQUENCE [LARGE SCALE GENOMIC DNA]</scope>
    <source>
        <strain evidence="6">JCM 32226</strain>
    </source>
</reference>
<dbReference type="PROSITE" id="PS00198">
    <property type="entry name" value="4FE4S_FER_1"/>
    <property type="match status" value="2"/>
</dbReference>
<dbReference type="PROSITE" id="PS51379">
    <property type="entry name" value="4FE4S_FER_2"/>
    <property type="match status" value="2"/>
</dbReference>
<feature type="domain" description="4Fe-4S ferredoxin-type" evidence="4">
    <location>
        <begin position="1"/>
        <end position="29"/>
    </location>
</feature>
<proteinExistence type="predicted"/>
<dbReference type="InterPro" id="IPR017896">
    <property type="entry name" value="4Fe4S_Fe-S-bd"/>
</dbReference>
<keyword evidence="1" id="KW-0479">Metal-binding</keyword>
<feature type="domain" description="4Fe-4S ferredoxin-type" evidence="4">
    <location>
        <begin position="31"/>
        <end position="58"/>
    </location>
</feature>
<name>A0ABP8QIU7_9GAMM</name>
<keyword evidence="3" id="KW-0411">Iron-sulfur</keyword>
<gene>
    <name evidence="5" type="ORF">GCM10023095_28560</name>
</gene>
<evidence type="ECO:0000256" key="3">
    <source>
        <dbReference type="ARBA" id="ARBA00023014"/>
    </source>
</evidence>
<dbReference type="RefSeq" id="WP_345014331.1">
    <property type="nucleotide sequence ID" value="NZ_BAABFC010000022.1"/>
</dbReference>
<protein>
    <submittedName>
        <fullName evidence="5">4Fe-4S binding protein</fullName>
    </submittedName>
</protein>
<dbReference type="EMBL" id="BAABFC010000022">
    <property type="protein sequence ID" value="GAA4502967.1"/>
    <property type="molecule type" value="Genomic_DNA"/>
</dbReference>
<dbReference type="SUPFAM" id="SSF54862">
    <property type="entry name" value="4Fe-4S ferredoxins"/>
    <property type="match status" value="1"/>
</dbReference>
<dbReference type="Proteomes" id="UP001501321">
    <property type="component" value="Unassembled WGS sequence"/>
</dbReference>
<sequence length="58" mass="5977">MFVITQECDGCGQCLDVCPVEGAIVPGEAPGLPHLITSLCAECGACQNDCPARAIVEQ</sequence>
<evidence type="ECO:0000313" key="5">
    <source>
        <dbReference type="EMBL" id="GAA4502967.1"/>
    </source>
</evidence>
<evidence type="ECO:0000313" key="6">
    <source>
        <dbReference type="Proteomes" id="UP001501321"/>
    </source>
</evidence>
<dbReference type="InterPro" id="IPR017900">
    <property type="entry name" value="4Fe4S_Fe_S_CS"/>
</dbReference>
<organism evidence="5 6">
    <name type="scientific">Pseudaeromonas paramecii</name>
    <dbReference type="NCBI Taxonomy" id="2138166"/>
    <lineage>
        <taxon>Bacteria</taxon>
        <taxon>Pseudomonadati</taxon>
        <taxon>Pseudomonadota</taxon>
        <taxon>Gammaproteobacteria</taxon>
        <taxon>Aeromonadales</taxon>
        <taxon>Aeromonadaceae</taxon>
        <taxon>Pseudaeromonas</taxon>
    </lineage>
</organism>
<evidence type="ECO:0000256" key="1">
    <source>
        <dbReference type="ARBA" id="ARBA00022723"/>
    </source>
</evidence>